<dbReference type="InParanoid" id="A0A1S0TE76"/>
<accession>A0A1S0TE76</accession>
<evidence type="ECO:0000256" key="1">
    <source>
        <dbReference type="SAM" id="Phobius"/>
    </source>
</evidence>
<dbReference type="CTD" id="9953575"/>
<name>A0A1S0TE76_LOALO</name>
<keyword evidence="1" id="KW-1133">Transmembrane helix</keyword>
<dbReference type="KEGG" id="loa:LOAG_16079"/>
<reference evidence="2" key="1">
    <citation type="submission" date="2012-04" db="EMBL/GenBank/DDBJ databases">
        <title>The Genome Sequence of Loa loa.</title>
        <authorList>
            <consortium name="The Broad Institute Genome Sequencing Platform"/>
            <consortium name="Broad Institute Genome Sequencing Center for Infectious Disease"/>
            <person name="Nutman T.B."/>
            <person name="Fink D.L."/>
            <person name="Russ C."/>
            <person name="Young S."/>
            <person name="Zeng Q."/>
            <person name="Gargeya S."/>
            <person name="Alvarado L."/>
            <person name="Berlin A."/>
            <person name="Chapman S.B."/>
            <person name="Chen Z."/>
            <person name="Freedman E."/>
            <person name="Gellesch M."/>
            <person name="Goldberg J."/>
            <person name="Griggs A."/>
            <person name="Gujja S."/>
            <person name="Heilman E.R."/>
            <person name="Heiman D."/>
            <person name="Howarth C."/>
            <person name="Mehta T."/>
            <person name="Neiman D."/>
            <person name="Pearson M."/>
            <person name="Roberts A."/>
            <person name="Saif S."/>
            <person name="Shea T."/>
            <person name="Shenoy N."/>
            <person name="Sisk P."/>
            <person name="Stolte C."/>
            <person name="Sykes S."/>
            <person name="White J."/>
            <person name="Yandava C."/>
            <person name="Haas B."/>
            <person name="Henn M.R."/>
            <person name="Nusbaum C."/>
            <person name="Birren B."/>
        </authorList>
    </citation>
    <scope>NUCLEOTIDE SEQUENCE [LARGE SCALE GENOMIC DNA]</scope>
</reference>
<dbReference type="RefSeq" id="XP_003151615.1">
    <property type="nucleotide sequence ID" value="XM_003151567.1"/>
</dbReference>
<feature type="transmembrane region" description="Helical" evidence="1">
    <location>
        <begin position="6"/>
        <end position="25"/>
    </location>
</feature>
<dbReference type="AlphaFoldDB" id="A0A1S0TE76"/>
<organism evidence="2">
    <name type="scientific">Loa loa</name>
    <name type="common">Eye worm</name>
    <name type="synonym">Filaria loa</name>
    <dbReference type="NCBI Taxonomy" id="7209"/>
    <lineage>
        <taxon>Eukaryota</taxon>
        <taxon>Metazoa</taxon>
        <taxon>Ecdysozoa</taxon>
        <taxon>Nematoda</taxon>
        <taxon>Chromadorea</taxon>
        <taxon>Rhabditida</taxon>
        <taxon>Spirurina</taxon>
        <taxon>Spiruromorpha</taxon>
        <taxon>Filarioidea</taxon>
        <taxon>Onchocercidae</taxon>
        <taxon>Loa</taxon>
    </lineage>
</organism>
<gene>
    <name evidence="2" type="ORF">LOAG_16079</name>
</gene>
<dbReference type="GeneID" id="9953575"/>
<evidence type="ECO:0000313" key="2">
    <source>
        <dbReference type="EMBL" id="EFO12454.1"/>
    </source>
</evidence>
<keyword evidence="1" id="KW-0812">Transmembrane</keyword>
<sequence length="41" mass="5014">MKSWFILWFLTLQKLPYFFVLFFFLRGYVDILVVGSTESFN</sequence>
<proteinExistence type="predicted"/>
<keyword evidence="1" id="KW-0472">Membrane</keyword>
<dbReference type="EMBL" id="JH715975">
    <property type="protein sequence ID" value="EFO12454.1"/>
    <property type="molecule type" value="Genomic_DNA"/>
</dbReference>
<protein>
    <submittedName>
        <fullName evidence="2">NADH dehydrogenase subunit 2</fullName>
    </submittedName>
</protein>